<dbReference type="EMBL" id="CP090891">
    <property type="protein sequence ID" value="ULU11128.1"/>
    <property type="molecule type" value="Genomic_DNA"/>
</dbReference>
<reference evidence="3 4" key="1">
    <citation type="submission" date="2022-05" db="EMBL/GenBank/DDBJ databases">
        <title>Chromosome-level reference genomes for two strains of Caenorhabditis briggsae: an improved platform for comparative genomics.</title>
        <authorList>
            <person name="Stevens L."/>
            <person name="Andersen E.C."/>
        </authorList>
    </citation>
    <scope>NUCLEOTIDE SEQUENCE [LARGE SCALE GENOMIC DNA]</scope>
    <source>
        <strain evidence="3">QX1410_ONT</strain>
        <tissue evidence="3">Whole-organism</tissue>
    </source>
</reference>
<feature type="region of interest" description="Disordered" evidence="1">
    <location>
        <begin position="414"/>
        <end position="442"/>
    </location>
</feature>
<organism evidence="3 4">
    <name type="scientific">Caenorhabditis briggsae</name>
    <dbReference type="NCBI Taxonomy" id="6238"/>
    <lineage>
        <taxon>Eukaryota</taxon>
        <taxon>Metazoa</taxon>
        <taxon>Ecdysozoa</taxon>
        <taxon>Nematoda</taxon>
        <taxon>Chromadorea</taxon>
        <taxon>Rhabditida</taxon>
        <taxon>Rhabditina</taxon>
        <taxon>Rhabditomorpha</taxon>
        <taxon>Rhabditoidea</taxon>
        <taxon>Rhabditidae</taxon>
        <taxon>Peloderinae</taxon>
        <taxon>Caenorhabditis</taxon>
    </lineage>
</organism>
<dbReference type="InterPro" id="IPR056581">
    <property type="entry name" value="TPR_Edg1"/>
</dbReference>
<dbReference type="AlphaFoldDB" id="A0AAE9DTB8"/>
<protein>
    <recommendedName>
        <fullName evidence="2">Edg1 TPR repeats region domain-containing protein</fullName>
    </recommendedName>
</protein>
<sequence>MTDNNNFGLPPQKELDVQKKWLAEIDKMFKSYKSYTPDKRLINYFLETDFDFEIYEYYAYDLTLDAMSCFQAGITQPKQEFNVDYFRCLRKLYMICPEANKITFQREFVKEWQYYSVDHSPYFETIVVDFHSTLAELIDLICEDCATVEKSVSKEFRWLLLVSPVTVLLKLFARVIKNPSMIDFTLQICSSVDTLFHDRLLKIFHNEFETDKVESLLAVVFRRFVCCCRCEATGETEWENLGKLAIELCKGEKPLFNSWLLLDVVLNEIYTSNRVPTKSVEVLTKLAADILAPENQTPMIFEFTSSVRTKPEKRVLLAPSIIDMLLKLMTEYNQMSPKIVNNCKEMLRGISVRMRKQNVDFDEETSSYILKRLNGMPWWVEYTMCTWIDALNVEKRRIPEVVFKVIYPETVEKEQEEEERKYDTADETSDNEEQGTQQENQRSEFEKFHLIKSEEPITGDNIPAAYIRSIIELGLFDAESVLELLHTKTNLSFELFDLKEVVKNTLKACYLKKMGMSQLENVRIVVMQVLEVFDNSSVDDHENITRSLADSLPVPVPKEDFPKWTHNIKKSIIIPPLVESTEKPNASWPPNEDSKTISKGKLGAEVRKIRAGQRLEREKLMRLALAKTENLYSKYRDSWVDNREITEWGCSSTPHNVPFFGAMNKTKKSMYKHVEKYEDLSPMGTAIATPVKKELIDATQQSEYGMDRMEPNGSINDRFASLRRGGPNQVFGGSAKRGGRL</sequence>
<evidence type="ECO:0000313" key="3">
    <source>
        <dbReference type="EMBL" id="ULU11128.1"/>
    </source>
</evidence>
<feature type="compositionally biased region" description="Basic and acidic residues" evidence="1">
    <location>
        <begin position="414"/>
        <end position="424"/>
    </location>
</feature>
<dbReference type="OMA" id="VKEWQYY"/>
<proteinExistence type="predicted"/>
<feature type="domain" description="Edg1 TPR repeats region" evidence="2">
    <location>
        <begin position="16"/>
        <end position="395"/>
    </location>
</feature>
<dbReference type="Pfam" id="PF24293">
    <property type="entry name" value="TPR_Edg1"/>
    <property type="match status" value="1"/>
</dbReference>
<evidence type="ECO:0000259" key="2">
    <source>
        <dbReference type="Pfam" id="PF24293"/>
    </source>
</evidence>
<feature type="region of interest" description="Disordered" evidence="1">
    <location>
        <begin position="721"/>
        <end position="741"/>
    </location>
</feature>
<gene>
    <name evidence="3" type="ORF">L3Y34_014964</name>
</gene>
<evidence type="ECO:0000313" key="4">
    <source>
        <dbReference type="Proteomes" id="UP000827892"/>
    </source>
</evidence>
<accession>A0AAE9DTB8</accession>
<dbReference type="Proteomes" id="UP000827892">
    <property type="component" value="Chromosome I"/>
</dbReference>
<evidence type="ECO:0000256" key="1">
    <source>
        <dbReference type="SAM" id="MobiDB-lite"/>
    </source>
</evidence>
<name>A0AAE9DTB8_CAEBR</name>
<dbReference type="KEGG" id="cbr:CBG_08229"/>